<name>A0A0D9Z643_9ORYZ</name>
<feature type="compositionally biased region" description="Basic and acidic residues" evidence="1">
    <location>
        <begin position="27"/>
        <end position="43"/>
    </location>
</feature>
<reference evidence="2" key="2">
    <citation type="submission" date="2018-05" db="EMBL/GenBank/DDBJ databases">
        <title>OgluRS3 (Oryza glumaepatula Reference Sequence Version 3).</title>
        <authorList>
            <person name="Zhang J."/>
            <person name="Kudrna D."/>
            <person name="Lee S."/>
            <person name="Talag J."/>
            <person name="Welchert J."/>
            <person name="Wing R.A."/>
        </authorList>
    </citation>
    <scope>NUCLEOTIDE SEQUENCE [LARGE SCALE GENOMIC DNA]</scope>
</reference>
<dbReference type="Gramene" id="OGLUM03G14470.1">
    <property type="protein sequence ID" value="OGLUM03G14470.1"/>
    <property type="gene ID" value="OGLUM03G14470"/>
</dbReference>
<organism evidence="2">
    <name type="scientific">Oryza glumipatula</name>
    <dbReference type="NCBI Taxonomy" id="40148"/>
    <lineage>
        <taxon>Eukaryota</taxon>
        <taxon>Viridiplantae</taxon>
        <taxon>Streptophyta</taxon>
        <taxon>Embryophyta</taxon>
        <taxon>Tracheophyta</taxon>
        <taxon>Spermatophyta</taxon>
        <taxon>Magnoliopsida</taxon>
        <taxon>Liliopsida</taxon>
        <taxon>Poales</taxon>
        <taxon>Poaceae</taxon>
        <taxon>BOP clade</taxon>
        <taxon>Oryzoideae</taxon>
        <taxon>Oryzeae</taxon>
        <taxon>Oryzinae</taxon>
        <taxon>Oryza</taxon>
    </lineage>
</organism>
<feature type="region of interest" description="Disordered" evidence="1">
    <location>
        <begin position="27"/>
        <end position="54"/>
    </location>
</feature>
<reference evidence="2" key="1">
    <citation type="submission" date="2015-04" db="UniProtKB">
        <authorList>
            <consortium name="EnsemblPlants"/>
        </authorList>
    </citation>
    <scope>IDENTIFICATION</scope>
</reference>
<sequence>MVMGWWGRGGQPLRLLGLGVYNDKKRADAERRGGGGAGAEKRGGAAARGEVGAKHASTVPRLRWRRSDEVELASIVAHSSVVNDVFGFTK</sequence>
<dbReference type="HOGENOM" id="CLU_2444435_0_0_1"/>
<evidence type="ECO:0000313" key="2">
    <source>
        <dbReference type="EnsemblPlants" id="OGLUM03G14470.1"/>
    </source>
</evidence>
<evidence type="ECO:0000313" key="3">
    <source>
        <dbReference type="Proteomes" id="UP000026961"/>
    </source>
</evidence>
<proteinExistence type="predicted"/>
<dbReference type="AlphaFoldDB" id="A0A0D9Z643"/>
<protein>
    <submittedName>
        <fullName evidence="2">Uncharacterized protein</fullName>
    </submittedName>
</protein>
<dbReference type="EnsemblPlants" id="OGLUM03G14470.1">
    <property type="protein sequence ID" value="OGLUM03G14470.1"/>
    <property type="gene ID" value="OGLUM03G14470"/>
</dbReference>
<keyword evidence="3" id="KW-1185">Reference proteome</keyword>
<accession>A0A0D9Z643</accession>
<evidence type="ECO:0000256" key="1">
    <source>
        <dbReference type="SAM" id="MobiDB-lite"/>
    </source>
</evidence>
<dbReference type="Proteomes" id="UP000026961">
    <property type="component" value="Chromosome 3"/>
</dbReference>